<gene>
    <name evidence="2" type="ORF">TrLO_g7440</name>
</gene>
<organism evidence="2 3">
    <name type="scientific">Triparma laevis f. longispina</name>
    <dbReference type="NCBI Taxonomy" id="1714387"/>
    <lineage>
        <taxon>Eukaryota</taxon>
        <taxon>Sar</taxon>
        <taxon>Stramenopiles</taxon>
        <taxon>Ochrophyta</taxon>
        <taxon>Bolidophyceae</taxon>
        <taxon>Parmales</taxon>
        <taxon>Triparmaceae</taxon>
        <taxon>Triparma</taxon>
    </lineage>
</organism>
<dbReference type="OrthoDB" id="5954868at2759"/>
<dbReference type="Proteomes" id="UP001165122">
    <property type="component" value="Unassembled WGS sequence"/>
</dbReference>
<evidence type="ECO:0000256" key="1">
    <source>
        <dbReference type="SAM" id="SignalP"/>
    </source>
</evidence>
<proteinExistence type="predicted"/>
<accession>A0A9W6ZCZ3</accession>
<reference evidence="3" key="1">
    <citation type="journal article" date="2023" name="Commun. Biol.">
        <title>Genome analysis of Parmales, the sister group of diatoms, reveals the evolutionary specialization of diatoms from phago-mixotrophs to photoautotrophs.</title>
        <authorList>
            <person name="Ban H."/>
            <person name="Sato S."/>
            <person name="Yoshikawa S."/>
            <person name="Yamada K."/>
            <person name="Nakamura Y."/>
            <person name="Ichinomiya M."/>
            <person name="Sato N."/>
            <person name="Blanc-Mathieu R."/>
            <person name="Endo H."/>
            <person name="Kuwata A."/>
            <person name="Ogata H."/>
        </authorList>
    </citation>
    <scope>NUCLEOTIDE SEQUENCE [LARGE SCALE GENOMIC DNA]</scope>
    <source>
        <strain evidence="3">NIES 3700</strain>
    </source>
</reference>
<dbReference type="EMBL" id="BRXW01000414">
    <property type="protein sequence ID" value="GMH52034.1"/>
    <property type="molecule type" value="Genomic_DNA"/>
</dbReference>
<dbReference type="AlphaFoldDB" id="A0A9W6ZCZ3"/>
<name>A0A9W6ZCZ3_9STRA</name>
<evidence type="ECO:0000313" key="2">
    <source>
        <dbReference type="EMBL" id="GMH52034.1"/>
    </source>
</evidence>
<feature type="signal peptide" evidence="1">
    <location>
        <begin position="1"/>
        <end position="16"/>
    </location>
</feature>
<dbReference type="PANTHER" id="PTHR31389:SF4">
    <property type="entry name" value="LD39211P"/>
    <property type="match status" value="1"/>
</dbReference>
<evidence type="ECO:0000313" key="3">
    <source>
        <dbReference type="Proteomes" id="UP001165122"/>
    </source>
</evidence>
<dbReference type="PANTHER" id="PTHR31389">
    <property type="entry name" value="LD39211P"/>
    <property type="match status" value="1"/>
</dbReference>
<keyword evidence="1" id="KW-0732">Signal</keyword>
<keyword evidence="3" id="KW-1185">Reference proteome</keyword>
<sequence>MRSIILLAAIIISTLSFELPDPRFRDSSNHAAAGSLITDHDAANTQASKPTSNIVKSWSVIDMHWLTLQVDRPVNPDNAYYTEVYTEGEILVVYPNVGYSSVNYNVVKDNCGASGGTVNNAINNAVNNADISDVGQCVEIPYAVDRQSKVVLLSVPDIFESTTSGTNTYLKRMTAQLCSIENLSSNNCKHFGARLEDAVDQQVNGIHGRMRVEVVNRGTIREVKEFDFPFPEEIVLEGLPLGDTQVKVTLLKFLGYNPGKFVDSFTTASTRVWFVQKECANTMREATGVSEGGMYSGGKVKIGFGQNGGGRGCLLVDGAETKMCGGEGEEVELELEAGRHVVQVDSGGSEGCVGRGISFEMKAECVENENENENNNVVVVTACNQKYLDDGRLKNLIGSIHFWEKEETRILFYDVGLSAEGRQEVEGWRGVEVRDVPKSIWIQETLVPTPDEVFNGSKYAFKPVVVFDALQREKTKNPNGGVSVMWLDAGVELRRPFDGAREVMRVKGHFLIEHEFRFPSVQFHHPTTLNMLGCSEPEGSRQHCATTVIGVVAGSEMEEVLEEMVVCAFTEGCINPEGSSRGNHRQEQTAMNAVFCHRRMDERGMCEGGRKWTSSSEFGDDSSKDTIRILDDGLSWNEVEIYTRRTHPVKPYEKLVKKKG</sequence>
<feature type="chain" id="PRO_5040784829" evidence="1">
    <location>
        <begin position="17"/>
        <end position="660"/>
    </location>
</feature>
<protein>
    <submittedName>
        <fullName evidence="2">Uncharacterized protein</fullName>
    </submittedName>
</protein>
<comment type="caution">
    <text evidence="2">The sequence shown here is derived from an EMBL/GenBank/DDBJ whole genome shotgun (WGS) entry which is preliminary data.</text>
</comment>